<reference evidence="6 7" key="1">
    <citation type="journal article" date="2016" name="Sci. Rep.">
        <title>The genome sequence of the outbreeding globe artichoke constructed de novo incorporating a phase-aware low-pass sequencing strategy of F1 progeny.</title>
        <authorList>
            <person name="Scaglione D."/>
            <person name="Reyes-Chin-Wo S."/>
            <person name="Acquadro A."/>
            <person name="Froenicke L."/>
            <person name="Portis E."/>
            <person name="Beitel C."/>
            <person name="Tirone M."/>
            <person name="Mauro R."/>
            <person name="Lo Monaco A."/>
            <person name="Mauromicale G."/>
            <person name="Faccioli P."/>
            <person name="Cattivelli L."/>
            <person name="Rieseberg L."/>
            <person name="Michelmore R."/>
            <person name="Lanteri S."/>
        </authorList>
    </citation>
    <scope>NUCLEOTIDE SEQUENCE [LARGE SCALE GENOMIC DNA]</scope>
    <source>
        <strain evidence="6">2C</strain>
    </source>
</reference>
<dbReference type="InterPro" id="IPR025525">
    <property type="entry name" value="hAT-like_transposase_RNase-H"/>
</dbReference>
<dbReference type="InterPro" id="IPR012337">
    <property type="entry name" value="RNaseH-like_sf"/>
</dbReference>
<dbReference type="EMBL" id="LEKV01003812">
    <property type="protein sequence ID" value="KVH98045.1"/>
    <property type="molecule type" value="Genomic_DNA"/>
</dbReference>
<dbReference type="SUPFAM" id="SSF53098">
    <property type="entry name" value="Ribonuclease H-like"/>
    <property type="match status" value="1"/>
</dbReference>
<feature type="domain" description="BED-type" evidence="5">
    <location>
        <begin position="25"/>
        <end position="91"/>
    </location>
</feature>
<dbReference type="PROSITE" id="PS50808">
    <property type="entry name" value="ZF_BED"/>
    <property type="match status" value="1"/>
</dbReference>
<dbReference type="InterPro" id="IPR003656">
    <property type="entry name" value="Znf_BED"/>
</dbReference>
<dbReference type="PANTHER" id="PTHR23272">
    <property type="entry name" value="BED FINGER-RELATED"/>
    <property type="match status" value="1"/>
</dbReference>
<evidence type="ECO:0000256" key="1">
    <source>
        <dbReference type="ARBA" id="ARBA00022723"/>
    </source>
</evidence>
<evidence type="ECO:0000256" key="3">
    <source>
        <dbReference type="ARBA" id="ARBA00022833"/>
    </source>
</evidence>
<evidence type="ECO:0000256" key="4">
    <source>
        <dbReference type="PROSITE-ProRule" id="PRU00027"/>
    </source>
</evidence>
<dbReference type="AlphaFoldDB" id="A0A103XW88"/>
<dbReference type="STRING" id="59895.A0A103XW88"/>
<evidence type="ECO:0000256" key="2">
    <source>
        <dbReference type="ARBA" id="ARBA00022771"/>
    </source>
</evidence>
<accession>A0A103XW88</accession>
<name>A0A103XW88_CYNCS</name>
<evidence type="ECO:0000259" key="5">
    <source>
        <dbReference type="PROSITE" id="PS50808"/>
    </source>
</evidence>
<evidence type="ECO:0000313" key="7">
    <source>
        <dbReference type="Proteomes" id="UP000243975"/>
    </source>
</evidence>
<organism evidence="6 7">
    <name type="scientific">Cynara cardunculus var. scolymus</name>
    <name type="common">Globe artichoke</name>
    <name type="synonym">Cynara scolymus</name>
    <dbReference type="NCBI Taxonomy" id="59895"/>
    <lineage>
        <taxon>Eukaryota</taxon>
        <taxon>Viridiplantae</taxon>
        <taxon>Streptophyta</taxon>
        <taxon>Embryophyta</taxon>
        <taxon>Tracheophyta</taxon>
        <taxon>Spermatophyta</taxon>
        <taxon>Magnoliopsida</taxon>
        <taxon>eudicotyledons</taxon>
        <taxon>Gunneridae</taxon>
        <taxon>Pentapetalae</taxon>
        <taxon>asterids</taxon>
        <taxon>campanulids</taxon>
        <taxon>Asterales</taxon>
        <taxon>Asteraceae</taxon>
        <taxon>Carduoideae</taxon>
        <taxon>Cardueae</taxon>
        <taxon>Carduinae</taxon>
        <taxon>Cynara</taxon>
    </lineage>
</organism>
<dbReference type="OMA" id="NESAMMH"/>
<dbReference type="SMART" id="SM00614">
    <property type="entry name" value="ZnF_BED"/>
    <property type="match status" value="1"/>
</dbReference>
<keyword evidence="1" id="KW-0479">Metal-binding</keyword>
<evidence type="ECO:0000313" key="6">
    <source>
        <dbReference type="EMBL" id="KVH98045.1"/>
    </source>
</evidence>
<keyword evidence="2 4" id="KW-0863">Zinc-finger</keyword>
<comment type="caution">
    <text evidence="6">The sequence shown here is derived from an EMBL/GenBank/DDBJ whole genome shotgun (WGS) entry which is preliminary data.</text>
</comment>
<keyword evidence="7" id="KW-1185">Reference proteome</keyword>
<proteinExistence type="predicted"/>
<dbReference type="InterPro" id="IPR036236">
    <property type="entry name" value="Znf_C2H2_sf"/>
</dbReference>
<sequence>MEMANPSNSNELCDADEQMKSKRRRKKSIVWEHFTIETIDAECTRACCKQCKKSFAYISRKKPAGTSHLKRHIDLGICPVSRLNQKSNQDSSCTLIFMVTLDESFSNEAMKRNLRSLLFVNNPLVLNGQLLIGSCYARVLGRLAQDALTSMKETVKKVRDSVKYVVTVESHQERFNDLKQQLQVPSTKSLNLDNQTEWNTTYHMLVAASELKEVFSCLDAFDPNYRETLSMEEWKEVEILCIFLKLLFDAANLLVGPTYPTTNVFFDDVWNIQLELTHAAMSEDVFISNLTKPMYERFDKYWKDCSLVLAIAVVMDPRFKMKLVEFSFSRIYGDDGENQMKLVQDGVQELFLDYVVQMLPPPTFVVNGNGMKSDDDILLSTSLESLTIATENRTSFLFAVTLCPRRFDPNGESEFFSITIIGRRQELGGRMRKSTPAELGERGW</sequence>
<gene>
    <name evidence="6" type="ORF">Ccrd_023739</name>
</gene>
<dbReference type="Gramene" id="KVH98045">
    <property type="protein sequence ID" value="KVH98045"/>
    <property type="gene ID" value="Ccrd_023739"/>
</dbReference>
<dbReference type="SUPFAM" id="SSF57667">
    <property type="entry name" value="beta-beta-alpha zinc fingers"/>
    <property type="match status" value="1"/>
</dbReference>
<dbReference type="Proteomes" id="UP000243975">
    <property type="component" value="Unassembled WGS sequence"/>
</dbReference>
<protein>
    <recommendedName>
        <fullName evidence="5">BED-type domain-containing protein</fullName>
    </recommendedName>
</protein>
<dbReference type="PANTHER" id="PTHR23272:SF15">
    <property type="entry name" value="ZINC FINGER BED DOMAIN-CONTAINING PROTEIN DAYSLEEPER-LIKE"/>
    <property type="match status" value="1"/>
</dbReference>
<dbReference type="GO" id="GO:0008270">
    <property type="term" value="F:zinc ion binding"/>
    <property type="evidence" value="ECO:0007669"/>
    <property type="project" value="UniProtKB-KW"/>
</dbReference>
<keyword evidence="3" id="KW-0862">Zinc</keyword>
<dbReference type="GO" id="GO:0003677">
    <property type="term" value="F:DNA binding"/>
    <property type="evidence" value="ECO:0007669"/>
    <property type="project" value="InterPro"/>
</dbReference>
<dbReference type="Pfam" id="PF14372">
    <property type="entry name" value="hAT-like_RNase-H"/>
    <property type="match status" value="1"/>
</dbReference>